<reference evidence="2 3" key="1">
    <citation type="submission" date="2016-07" db="EMBL/GenBank/DDBJ databases">
        <title>Pervasive Adenine N6-methylation of Active Genes in Fungi.</title>
        <authorList>
            <consortium name="DOE Joint Genome Institute"/>
            <person name="Mondo S.J."/>
            <person name="Dannebaum R.O."/>
            <person name="Kuo R.C."/>
            <person name="Labutti K."/>
            <person name="Haridas S."/>
            <person name="Kuo A."/>
            <person name="Salamov A."/>
            <person name="Ahrendt S.R."/>
            <person name="Lipzen A."/>
            <person name="Sullivan W."/>
            <person name="Andreopoulos W.B."/>
            <person name="Clum A."/>
            <person name="Lindquist E."/>
            <person name="Daum C."/>
            <person name="Ramamoorthy G.K."/>
            <person name="Gryganskyi A."/>
            <person name="Culley D."/>
            <person name="Magnuson J.K."/>
            <person name="James T.Y."/>
            <person name="O'Malley M.A."/>
            <person name="Stajich J.E."/>
            <person name="Spatafora J.W."/>
            <person name="Visel A."/>
            <person name="Grigoriev I.V."/>
        </authorList>
    </citation>
    <scope>NUCLEOTIDE SEQUENCE [LARGE SCALE GENOMIC DNA]</scope>
    <source>
        <strain evidence="2 3">CBS 115471</strain>
    </source>
</reference>
<evidence type="ECO:0000313" key="3">
    <source>
        <dbReference type="Proteomes" id="UP000193144"/>
    </source>
</evidence>
<feature type="region of interest" description="Disordered" evidence="1">
    <location>
        <begin position="36"/>
        <end position="64"/>
    </location>
</feature>
<comment type="caution">
    <text evidence="2">The sequence shown here is derived from an EMBL/GenBank/DDBJ whole genome shotgun (WGS) entry which is preliminary data.</text>
</comment>
<evidence type="ECO:0000313" key="2">
    <source>
        <dbReference type="EMBL" id="ORY13236.1"/>
    </source>
</evidence>
<dbReference type="AlphaFoldDB" id="A0A1Y1ZSM2"/>
<proteinExistence type="predicted"/>
<protein>
    <submittedName>
        <fullName evidence="2">Uncharacterized protein</fullName>
    </submittedName>
</protein>
<keyword evidence="3" id="KW-1185">Reference proteome</keyword>
<gene>
    <name evidence="2" type="ORF">BCR34DRAFT_586590</name>
</gene>
<name>A0A1Y1ZSM2_9PLEO</name>
<dbReference type="EMBL" id="MCFA01000043">
    <property type="protein sequence ID" value="ORY13236.1"/>
    <property type="molecule type" value="Genomic_DNA"/>
</dbReference>
<sequence length="408" mass="44820">MADTDLPPMGEAFAKVEPQLIYGEAKRQFEALQREALNRPDSLPPAPDDLSRPTALSPASSNQHNHGHINLPAYYRALFEQVASAFTLDVSERLMLLTLCFAYKTKARVLYFLDLLDSQTFRWLRTFKTIIHNHAVDTLFAAPQRNLAPSKANSNSTYNFRSKDPKALKGPAKARARVAGLKGTETGKEEVSESAFVVTTLPLAFPTHFFTTLVMHAPLASLTLPNVLAYPAAGQLWLADGIRSIVDGMRPDFWRGENGMKESSENESKWNAFFDNLLTKRGGEVNTLCRSNGAELRVETEEGEMEVGYSRLDLEMWLAGWKAERQKVVDGGVLGEGDGLGARVGDGAGKKRKVAWGEGITVENAVRGEGAVDVVMANAVEDLVALKMSKAGASTVAPRPRKRTRKSW</sequence>
<dbReference type="Proteomes" id="UP000193144">
    <property type="component" value="Unassembled WGS sequence"/>
</dbReference>
<accession>A0A1Y1ZSM2</accession>
<organism evidence="2 3">
    <name type="scientific">Clohesyomyces aquaticus</name>
    <dbReference type="NCBI Taxonomy" id="1231657"/>
    <lineage>
        <taxon>Eukaryota</taxon>
        <taxon>Fungi</taxon>
        <taxon>Dikarya</taxon>
        <taxon>Ascomycota</taxon>
        <taxon>Pezizomycotina</taxon>
        <taxon>Dothideomycetes</taxon>
        <taxon>Pleosporomycetidae</taxon>
        <taxon>Pleosporales</taxon>
        <taxon>Lindgomycetaceae</taxon>
        <taxon>Clohesyomyces</taxon>
    </lineage>
</organism>
<dbReference type="OrthoDB" id="3800763at2759"/>
<evidence type="ECO:0000256" key="1">
    <source>
        <dbReference type="SAM" id="MobiDB-lite"/>
    </source>
</evidence>